<sequence>MMHADLVDMVDFVNTISDLGIQCSSNEPEKVKSSIELWLKDNADNAPLWDAVYAFESDGILLPEVEEVIAWTLSKKLAA</sequence>
<protein>
    <submittedName>
        <fullName evidence="1">Uncharacterized protein</fullName>
    </submittedName>
</protein>
<dbReference type="Proteomes" id="UP000462621">
    <property type="component" value="Unassembled WGS sequence"/>
</dbReference>
<proteinExistence type="predicted"/>
<evidence type="ECO:0000313" key="1">
    <source>
        <dbReference type="EMBL" id="MZI94454.1"/>
    </source>
</evidence>
<gene>
    <name evidence="1" type="ORF">F9817_14745</name>
</gene>
<dbReference type="AlphaFoldDB" id="A0A7X4LM39"/>
<comment type="caution">
    <text evidence="1">The sequence shown here is derived from an EMBL/GenBank/DDBJ whole genome shotgun (WGS) entry which is preliminary data.</text>
</comment>
<name>A0A7X4LM39_9VIBR</name>
<reference evidence="1 2" key="1">
    <citation type="submission" date="2019-10" db="EMBL/GenBank/DDBJ databases">
        <title>Vibrio sp. nov. isolated from a shrimp pond.</title>
        <authorList>
            <person name="Gomez-Gil B."/>
            <person name="Enciso-Ibarra J."/>
            <person name="Enciso-Ibarra K."/>
            <person name="Bolan-Mejia C."/>
        </authorList>
    </citation>
    <scope>NUCLEOTIDE SEQUENCE [LARGE SCALE GENOMIC DNA]</scope>
    <source>
        <strain evidence="1 2">CAIM 722</strain>
    </source>
</reference>
<evidence type="ECO:0000313" key="2">
    <source>
        <dbReference type="Proteomes" id="UP000462621"/>
    </source>
</evidence>
<dbReference type="EMBL" id="WEKT01000029">
    <property type="protein sequence ID" value="MZI94454.1"/>
    <property type="molecule type" value="Genomic_DNA"/>
</dbReference>
<keyword evidence="2" id="KW-1185">Reference proteome</keyword>
<accession>A0A7X4LM39</accession>
<organism evidence="1 2">
    <name type="scientific">Vibrio eleionomae</name>
    <dbReference type="NCBI Taxonomy" id="2653505"/>
    <lineage>
        <taxon>Bacteria</taxon>
        <taxon>Pseudomonadati</taxon>
        <taxon>Pseudomonadota</taxon>
        <taxon>Gammaproteobacteria</taxon>
        <taxon>Vibrionales</taxon>
        <taxon>Vibrionaceae</taxon>
        <taxon>Vibrio</taxon>
    </lineage>
</organism>
<dbReference type="RefSeq" id="WP_161156890.1">
    <property type="nucleotide sequence ID" value="NZ_WEKT01000029.1"/>
</dbReference>